<name>A0A022Q6M6_ERYGU</name>
<gene>
    <name evidence="1" type="ORF">MIMGU_mgv1a017607mg</name>
</gene>
<proteinExistence type="predicted"/>
<organism evidence="1 2">
    <name type="scientific">Erythranthe guttata</name>
    <name type="common">Yellow monkey flower</name>
    <name type="synonym">Mimulus guttatus</name>
    <dbReference type="NCBI Taxonomy" id="4155"/>
    <lineage>
        <taxon>Eukaryota</taxon>
        <taxon>Viridiplantae</taxon>
        <taxon>Streptophyta</taxon>
        <taxon>Embryophyta</taxon>
        <taxon>Tracheophyta</taxon>
        <taxon>Spermatophyta</taxon>
        <taxon>Magnoliopsida</taxon>
        <taxon>eudicotyledons</taxon>
        <taxon>Gunneridae</taxon>
        <taxon>Pentapetalae</taxon>
        <taxon>asterids</taxon>
        <taxon>lamiids</taxon>
        <taxon>Lamiales</taxon>
        <taxon>Phrymaceae</taxon>
        <taxon>Erythranthe</taxon>
    </lineage>
</organism>
<evidence type="ECO:0000313" key="1">
    <source>
        <dbReference type="EMBL" id="EYU23611.1"/>
    </source>
</evidence>
<protein>
    <recommendedName>
        <fullName evidence="3">Mitochondrial import receptor subunit TOM5 homolog</fullName>
    </recommendedName>
</protein>
<dbReference type="STRING" id="4155.A0A022Q6M6"/>
<dbReference type="GO" id="GO:0005742">
    <property type="term" value="C:mitochondrial outer membrane translocase complex"/>
    <property type="evidence" value="ECO:0007669"/>
    <property type="project" value="InterPro"/>
</dbReference>
<dbReference type="eggNOG" id="ENOG502S78P">
    <property type="taxonomic scope" value="Eukaryota"/>
</dbReference>
<dbReference type="PANTHER" id="PTHR37251">
    <property type="entry name" value="MITOCHONDRIAL IMPORT RECEPTOR SUBUNIT TOM5 HOMOLOG"/>
    <property type="match status" value="1"/>
</dbReference>
<dbReference type="EMBL" id="KI632161">
    <property type="protein sequence ID" value="EYU23611.1"/>
    <property type="molecule type" value="Genomic_DNA"/>
</dbReference>
<sequence>MANKSISLDSIKAFWHSQVHDPDKWDHNMKLLRAGGLFAGSIILMRQYGDMMAI</sequence>
<keyword evidence="2" id="KW-1185">Reference proteome</keyword>
<dbReference type="InterPro" id="IPR034553">
    <property type="entry name" value="TOM5_viridi"/>
</dbReference>
<dbReference type="Proteomes" id="UP000030748">
    <property type="component" value="Unassembled WGS sequence"/>
</dbReference>
<dbReference type="KEGG" id="egt:105973564"/>
<reference evidence="1 2" key="1">
    <citation type="journal article" date="2013" name="Proc. Natl. Acad. Sci. U.S.A.">
        <title>Fine-scale variation in meiotic recombination in Mimulus inferred from population shotgun sequencing.</title>
        <authorList>
            <person name="Hellsten U."/>
            <person name="Wright K.M."/>
            <person name="Jenkins J."/>
            <person name="Shu S."/>
            <person name="Yuan Y."/>
            <person name="Wessler S.R."/>
            <person name="Schmutz J."/>
            <person name="Willis J.H."/>
            <person name="Rokhsar D.S."/>
        </authorList>
    </citation>
    <scope>NUCLEOTIDE SEQUENCE [LARGE SCALE GENOMIC DNA]</scope>
    <source>
        <strain evidence="2">cv. DUN x IM62</strain>
    </source>
</reference>
<dbReference type="PANTHER" id="PTHR37251:SF1">
    <property type="entry name" value="MITOCHONDRIAL IMPORT RECEPTOR SUBUNIT TOM5 HOMOLOG"/>
    <property type="match status" value="1"/>
</dbReference>
<evidence type="ECO:0000313" key="2">
    <source>
        <dbReference type="Proteomes" id="UP000030748"/>
    </source>
</evidence>
<dbReference type="OrthoDB" id="5514856at2759"/>
<evidence type="ECO:0008006" key="3">
    <source>
        <dbReference type="Google" id="ProtNLM"/>
    </source>
</evidence>
<accession>A0A022Q6M6</accession>
<dbReference type="AlphaFoldDB" id="A0A022Q6M6"/>
<dbReference type="OMA" id="HDEQKWA"/>
<dbReference type="PhylomeDB" id="A0A022Q6M6"/>